<proteinExistence type="predicted"/>
<dbReference type="AlphaFoldDB" id="A0A8J2QNL7"/>
<dbReference type="EMBL" id="CAKASE010000047">
    <property type="protein sequence ID" value="CAG9562243.1"/>
    <property type="molecule type" value="Genomic_DNA"/>
</dbReference>
<dbReference type="InterPro" id="IPR036250">
    <property type="entry name" value="AcylCo_DH-like_C"/>
</dbReference>
<dbReference type="GO" id="GO:0033540">
    <property type="term" value="P:fatty acid beta-oxidation using acyl-CoA oxidase"/>
    <property type="evidence" value="ECO:0007669"/>
    <property type="project" value="TreeGrafter"/>
</dbReference>
<dbReference type="GO" id="GO:0071949">
    <property type="term" value="F:FAD binding"/>
    <property type="evidence" value="ECO:0007669"/>
    <property type="project" value="InterPro"/>
</dbReference>
<comment type="pathway">
    <text evidence="1">Lipid metabolism.</text>
</comment>
<comment type="caution">
    <text evidence="3">The sequence shown here is derived from an EMBL/GenBank/DDBJ whole genome shotgun (WGS) entry which is preliminary data.</text>
</comment>
<dbReference type="PANTHER" id="PTHR10909">
    <property type="entry name" value="ELECTRON TRANSPORT OXIDOREDUCTASE"/>
    <property type="match status" value="1"/>
</dbReference>
<organism evidence="3 4">
    <name type="scientific">Danaus chrysippus</name>
    <name type="common">African queen</name>
    <dbReference type="NCBI Taxonomy" id="151541"/>
    <lineage>
        <taxon>Eukaryota</taxon>
        <taxon>Metazoa</taxon>
        <taxon>Ecdysozoa</taxon>
        <taxon>Arthropoda</taxon>
        <taxon>Hexapoda</taxon>
        <taxon>Insecta</taxon>
        <taxon>Pterygota</taxon>
        <taxon>Neoptera</taxon>
        <taxon>Endopterygota</taxon>
        <taxon>Lepidoptera</taxon>
        <taxon>Glossata</taxon>
        <taxon>Ditrysia</taxon>
        <taxon>Papilionoidea</taxon>
        <taxon>Nymphalidae</taxon>
        <taxon>Danainae</taxon>
        <taxon>Danaini</taxon>
        <taxon>Danaina</taxon>
        <taxon>Danaus</taxon>
        <taxon>Anosia</taxon>
    </lineage>
</organism>
<evidence type="ECO:0000256" key="1">
    <source>
        <dbReference type="ARBA" id="ARBA00005189"/>
    </source>
</evidence>
<reference evidence="3" key="1">
    <citation type="submission" date="2021-09" db="EMBL/GenBank/DDBJ databases">
        <authorList>
            <person name="Martin H S."/>
        </authorList>
    </citation>
    <scope>NUCLEOTIDE SEQUENCE</scope>
</reference>
<sequence>MFTGGRVFITSISTNYLQKAIVIAIRYSAVRRQFGPENSSVQEIAAGRGIEVHALSSAVKPVCGWGARDGIQAARDACGRHGYLTAAGICDLRNDNDANCTYDGENSLLLQQTSNWLLSVCPGGENNI</sequence>
<dbReference type="GO" id="GO:0005777">
    <property type="term" value="C:peroxisome"/>
    <property type="evidence" value="ECO:0007669"/>
    <property type="project" value="InterPro"/>
</dbReference>
<dbReference type="PANTHER" id="PTHR10909:SF390">
    <property type="entry name" value="PEROXISOMAL ACYL-COENZYME A OXIDASE 3"/>
    <property type="match status" value="1"/>
</dbReference>
<dbReference type="Pfam" id="PF22924">
    <property type="entry name" value="ACOX_C_alpha1"/>
    <property type="match status" value="2"/>
</dbReference>
<dbReference type="Proteomes" id="UP000789524">
    <property type="component" value="Unassembled WGS sequence"/>
</dbReference>
<evidence type="ECO:0000259" key="2">
    <source>
        <dbReference type="Pfam" id="PF22924"/>
    </source>
</evidence>
<dbReference type="GO" id="GO:0005504">
    <property type="term" value="F:fatty acid binding"/>
    <property type="evidence" value="ECO:0007669"/>
    <property type="project" value="TreeGrafter"/>
</dbReference>
<dbReference type="Gene3D" id="1.20.140.10">
    <property type="entry name" value="Butyryl-CoA Dehydrogenase, subunit A, domain 3"/>
    <property type="match status" value="2"/>
</dbReference>
<keyword evidence="4" id="KW-1185">Reference proteome</keyword>
<dbReference type="OrthoDB" id="538336at2759"/>
<dbReference type="SUPFAM" id="SSF47203">
    <property type="entry name" value="Acyl-CoA dehydrogenase C-terminal domain-like"/>
    <property type="match status" value="1"/>
</dbReference>
<name>A0A8J2QNL7_9NEOP</name>
<evidence type="ECO:0000313" key="4">
    <source>
        <dbReference type="Proteomes" id="UP000789524"/>
    </source>
</evidence>
<evidence type="ECO:0000313" key="3">
    <source>
        <dbReference type="EMBL" id="CAG9562243.1"/>
    </source>
</evidence>
<dbReference type="GO" id="GO:0055088">
    <property type="term" value="P:lipid homeostasis"/>
    <property type="evidence" value="ECO:0007669"/>
    <property type="project" value="TreeGrafter"/>
</dbReference>
<feature type="domain" description="Acyl-CoA oxidase C-alpha1" evidence="2">
    <location>
        <begin position="50"/>
        <end position="118"/>
    </location>
</feature>
<gene>
    <name evidence="3" type="ORF">DCHRY22_LOCUS3609</name>
</gene>
<dbReference type="InterPro" id="IPR012258">
    <property type="entry name" value="Acyl-CoA_oxidase"/>
</dbReference>
<feature type="domain" description="Acyl-CoA oxidase C-alpha1" evidence="2">
    <location>
        <begin position="4"/>
        <end position="41"/>
    </location>
</feature>
<dbReference type="InterPro" id="IPR055060">
    <property type="entry name" value="ACOX_C_alpha1"/>
</dbReference>
<protein>
    <submittedName>
        <fullName evidence="3">(African queen) hypothetical protein</fullName>
    </submittedName>
</protein>
<dbReference type="GO" id="GO:0016402">
    <property type="term" value="F:pristanoyl-CoA oxidase activity"/>
    <property type="evidence" value="ECO:0007669"/>
    <property type="project" value="TreeGrafter"/>
</dbReference>
<accession>A0A8J2QNL7</accession>